<accession>A0A3E1B0L5</accession>
<evidence type="ECO:0000313" key="1">
    <source>
        <dbReference type="EMBL" id="RFB82317.1"/>
    </source>
</evidence>
<gene>
    <name evidence="1" type="ORF">B5K10_31975</name>
</gene>
<dbReference type="RefSeq" id="WP_116276515.1">
    <property type="nucleotide sequence ID" value="NZ_KZ859531.1"/>
</dbReference>
<dbReference type="InterPro" id="IPR046500">
    <property type="entry name" value="DUF6678"/>
</dbReference>
<dbReference type="Proteomes" id="UP000256748">
    <property type="component" value="Unassembled WGS sequence"/>
</dbReference>
<organism evidence="1 2">
    <name type="scientific">Rhizobium leguminosarum bv. trifolii</name>
    <dbReference type="NCBI Taxonomy" id="386"/>
    <lineage>
        <taxon>Bacteria</taxon>
        <taxon>Pseudomonadati</taxon>
        <taxon>Pseudomonadota</taxon>
        <taxon>Alphaproteobacteria</taxon>
        <taxon>Hyphomicrobiales</taxon>
        <taxon>Rhizobiaceae</taxon>
        <taxon>Rhizobium/Agrobacterium group</taxon>
        <taxon>Rhizobium</taxon>
    </lineage>
</organism>
<comment type="caution">
    <text evidence="1">The sequence shown here is derived from an EMBL/GenBank/DDBJ whole genome shotgun (WGS) entry which is preliminary data.</text>
</comment>
<evidence type="ECO:0000313" key="2">
    <source>
        <dbReference type="Proteomes" id="UP000256748"/>
    </source>
</evidence>
<dbReference type="EMBL" id="NAOO01000045">
    <property type="protein sequence ID" value="RFB82317.1"/>
    <property type="molecule type" value="Genomic_DNA"/>
</dbReference>
<protein>
    <submittedName>
        <fullName evidence="1">Uncharacterized protein</fullName>
    </submittedName>
</protein>
<dbReference type="Pfam" id="PF20383">
    <property type="entry name" value="DUF6678"/>
    <property type="match status" value="1"/>
</dbReference>
<sequence length="145" mass="16542">MRKSQPVDMMALRLEAKKFAAENYAASLMSNTKWRALFSALEEAGIDAACSVKFIGDEKEFEIAVHPGLYPPHAYVDLWPLNVYPLVEIEWIEFRRVVRYRRDNNLPAKLVPQDIDAIRAAIESTGKRFPLEASEDAIRIVGHVR</sequence>
<dbReference type="AlphaFoldDB" id="A0A3E1B0L5"/>
<proteinExistence type="predicted"/>
<name>A0A3E1B0L5_RHILT</name>
<reference evidence="1 2" key="1">
    <citation type="submission" date="2017-03" db="EMBL/GenBank/DDBJ databases">
        <title>Genome analysis of Rhizobial strains effectives or ineffectives for nitrogen fixation isolated from bean seeds.</title>
        <authorList>
            <person name="Peralta H."/>
            <person name="Aguilar-Vera A."/>
            <person name="Mora Y."/>
            <person name="Vargas-Lagunas C."/>
            <person name="Girard L."/>
            <person name="Mora J."/>
        </authorList>
    </citation>
    <scope>NUCLEOTIDE SEQUENCE [LARGE SCALE GENOMIC DNA]</scope>
    <source>
        <strain evidence="1 2">CCGM5</strain>
    </source>
</reference>